<evidence type="ECO:0000256" key="6">
    <source>
        <dbReference type="SAM" id="Coils"/>
    </source>
</evidence>
<evidence type="ECO:0000256" key="7">
    <source>
        <dbReference type="SAM" id="MobiDB-lite"/>
    </source>
</evidence>
<feature type="coiled-coil region" evidence="6">
    <location>
        <begin position="762"/>
        <end position="817"/>
    </location>
</feature>
<evidence type="ECO:0000256" key="4">
    <source>
        <dbReference type="ARBA" id="ARBA00023054"/>
    </source>
</evidence>
<dbReference type="Pfam" id="PF10495">
    <property type="entry name" value="PACT_coil_coil"/>
    <property type="match status" value="1"/>
</dbReference>
<dbReference type="GO" id="GO:0005737">
    <property type="term" value="C:cytoplasm"/>
    <property type="evidence" value="ECO:0007669"/>
    <property type="project" value="UniProtKB-ARBA"/>
</dbReference>
<protein>
    <recommendedName>
        <fullName evidence="8">Pericentrin/AKAP-450 centrosomal targeting domain-containing protein</fullName>
    </recommendedName>
</protein>
<dbReference type="AlphaFoldDB" id="A0A4S4LCC3"/>
<feature type="domain" description="Pericentrin/AKAP-450 centrosomal targeting" evidence="8">
    <location>
        <begin position="958"/>
        <end position="1032"/>
    </location>
</feature>
<feature type="compositionally biased region" description="Basic and acidic residues" evidence="7">
    <location>
        <begin position="135"/>
        <end position="154"/>
    </location>
</feature>
<feature type="region of interest" description="Disordered" evidence="7">
    <location>
        <begin position="208"/>
        <end position="239"/>
    </location>
</feature>
<feature type="region of interest" description="Disordered" evidence="7">
    <location>
        <begin position="129"/>
        <end position="163"/>
    </location>
</feature>
<feature type="coiled-coil region" evidence="6">
    <location>
        <begin position="403"/>
        <end position="437"/>
    </location>
</feature>
<evidence type="ECO:0000313" key="10">
    <source>
        <dbReference type="Proteomes" id="UP000308199"/>
    </source>
</evidence>
<evidence type="ECO:0000313" key="9">
    <source>
        <dbReference type="EMBL" id="THH07320.1"/>
    </source>
</evidence>
<evidence type="ECO:0000256" key="2">
    <source>
        <dbReference type="ARBA" id="ARBA00022490"/>
    </source>
</evidence>
<dbReference type="EMBL" id="SGPK01000149">
    <property type="protein sequence ID" value="THH07320.1"/>
    <property type="molecule type" value="Genomic_DNA"/>
</dbReference>
<keyword evidence="4 6" id="KW-0175">Coiled coil</keyword>
<keyword evidence="2" id="KW-0963">Cytoplasm</keyword>
<feature type="region of interest" description="Disordered" evidence="7">
    <location>
        <begin position="52"/>
        <end position="74"/>
    </location>
</feature>
<feature type="compositionally biased region" description="Polar residues" evidence="7">
    <location>
        <begin position="222"/>
        <end position="232"/>
    </location>
</feature>
<comment type="subcellular location">
    <subcellularLocation>
        <location evidence="1">Cytoplasm</location>
        <location evidence="1">Cytoskeleton</location>
        <location evidence="1">Microtubule organizing center</location>
    </subcellularLocation>
</comment>
<dbReference type="GO" id="GO:0005815">
    <property type="term" value="C:microtubule organizing center"/>
    <property type="evidence" value="ECO:0007669"/>
    <property type="project" value="UniProtKB-SubCell"/>
</dbReference>
<feature type="coiled-coil region" evidence="6">
    <location>
        <begin position="875"/>
        <end position="934"/>
    </location>
</feature>
<accession>A0A4S4LCC3</accession>
<dbReference type="InterPro" id="IPR019528">
    <property type="entry name" value="PACT_domain"/>
</dbReference>
<keyword evidence="10" id="KW-1185">Reference proteome</keyword>
<feature type="region of interest" description="Disordered" evidence="7">
    <location>
        <begin position="282"/>
        <end position="309"/>
    </location>
</feature>
<dbReference type="OrthoDB" id="2020852at2759"/>
<name>A0A4S4LCC3_9AGAM</name>
<feature type="coiled-coil region" evidence="6">
    <location>
        <begin position="470"/>
        <end position="703"/>
    </location>
</feature>
<keyword evidence="5" id="KW-0206">Cytoskeleton</keyword>
<feature type="compositionally biased region" description="Polar residues" evidence="7">
    <location>
        <begin position="282"/>
        <end position="292"/>
    </location>
</feature>
<evidence type="ECO:0000256" key="5">
    <source>
        <dbReference type="ARBA" id="ARBA00023212"/>
    </source>
</evidence>
<evidence type="ECO:0000256" key="3">
    <source>
        <dbReference type="ARBA" id="ARBA00022553"/>
    </source>
</evidence>
<evidence type="ECO:0000259" key="8">
    <source>
        <dbReference type="Pfam" id="PF10495"/>
    </source>
</evidence>
<gene>
    <name evidence="9" type="ORF">EW145_g3460</name>
</gene>
<keyword evidence="3" id="KW-0597">Phosphoprotein</keyword>
<sequence>MHARDRSLVALSSQTVASESAFRLHMRMSACAMALPIETPSRIWRRIEEGEARTGDMPSLPSLPAFDNSGSVDDEHTISLSLNQSYPDFPVMQASVERSMSQPLRSSVTSRFVDKEATVKSLISNTHLTTSAHGDPVRVSDGKVEMSRSHGNDEKSDDQEQLSMVKLSSSSVGTLFRSRIISCEDEDGLLTEALAPVSRTPSPLPFPNASFDIEQPTPRVSDISSDIGSSTAKVGHQPAEAEEVNNLATPLPRKKSFLLSVVKTRPRLSFPRPRLAHPLSQAHTFQPTTPLNDYSPENEVDSTPSGNASFISTASSHDLTVHRRANASFDPVTGPQGVGRFNSGKLNTYLHGLNRRLQEENELLVDKVKYQQLEIEALQDGLRRRELSGVMEDEGAEQWVFEKEEMEKQMHGFQESLETKERELADEQKERIRDKDRWRKRMIEVEEGVEDIVRDLEKRVVDAEMKTRSLNGIETLLKDTQLELNNVKADCQLLKGHVVDAETKVGSLNGIETLLKDTQLQLSDAKAECQLLKQRADQAERIMVNERELGVELTKANEEKDKLEKALQSSTHRLQESDEKAFVSSQALDRARVMVRQLENALEESDRKISSDSEEVAGLRAKLASWEQERLLSMSRSQDGPEFGTEALEAELSMANKEIGRLTALLNQSPARKAIEKAKDARIEILEKENEELSDQLRLTLNLPVSFTPRRNTSMNGMSPMHRHLINMSMKAPRTPGEPLRDASWLMNVTGDVSTAHLWTEIGRLQKELDFANESVDDKLDKLEEAGLGIVGLTKALENAQSRIANLEGQLNLLEAGESQCLDKTIYHKLDVQTKEIGDLHAAVSSQTKKCMEMEHTQSEGPNIRDVAWKLEMEIKCVQQEAEFYGRDLQQLRSEKDRMDMHYRQELEQHERANKETRTQLRLLKEQLADTEGVEGLKIKHKNECKGLFVQIRYLKAKFTRESYLRDDLGYQKHYLLLLLSRFEKSEKRILATIAQTQAGCPANSVLRSKLLKTTVLAIIFVLRTKRASNLWREQRSAKAAVAEALENVRENRLLKP</sequence>
<reference evidence="9 10" key="1">
    <citation type="submission" date="2019-02" db="EMBL/GenBank/DDBJ databases">
        <title>Genome sequencing of the rare red list fungi Phellinidium pouzarii.</title>
        <authorList>
            <person name="Buettner E."/>
            <person name="Kellner H."/>
        </authorList>
    </citation>
    <scope>NUCLEOTIDE SEQUENCE [LARGE SCALE GENOMIC DNA]</scope>
    <source>
        <strain evidence="9 10">DSM 108285</strain>
    </source>
</reference>
<organism evidence="9 10">
    <name type="scientific">Phellinidium pouzarii</name>
    <dbReference type="NCBI Taxonomy" id="167371"/>
    <lineage>
        <taxon>Eukaryota</taxon>
        <taxon>Fungi</taxon>
        <taxon>Dikarya</taxon>
        <taxon>Basidiomycota</taxon>
        <taxon>Agaricomycotina</taxon>
        <taxon>Agaricomycetes</taxon>
        <taxon>Hymenochaetales</taxon>
        <taxon>Hymenochaetaceae</taxon>
        <taxon>Phellinidium</taxon>
    </lineage>
</organism>
<proteinExistence type="predicted"/>
<comment type="caution">
    <text evidence="9">The sequence shown here is derived from an EMBL/GenBank/DDBJ whole genome shotgun (WGS) entry which is preliminary data.</text>
</comment>
<dbReference type="Proteomes" id="UP000308199">
    <property type="component" value="Unassembled WGS sequence"/>
</dbReference>
<evidence type="ECO:0000256" key="1">
    <source>
        <dbReference type="ARBA" id="ARBA00004267"/>
    </source>
</evidence>